<organism evidence="14 15">
    <name type="scientific">Mucilaginibacter glaciei</name>
    <dbReference type="NCBI Taxonomy" id="2772109"/>
    <lineage>
        <taxon>Bacteria</taxon>
        <taxon>Pseudomonadati</taxon>
        <taxon>Bacteroidota</taxon>
        <taxon>Sphingobacteriia</taxon>
        <taxon>Sphingobacteriales</taxon>
        <taxon>Sphingobacteriaceae</taxon>
        <taxon>Mucilaginibacter</taxon>
    </lineage>
</organism>
<keyword evidence="8" id="KW-0915">Sodium</keyword>
<keyword evidence="7 12" id="KW-1133">Transmembrane helix</keyword>
<keyword evidence="11" id="KW-0739">Sodium transport</keyword>
<dbReference type="EMBL" id="JACWMX010000002">
    <property type="protein sequence ID" value="MBD1392789.1"/>
    <property type="molecule type" value="Genomic_DNA"/>
</dbReference>
<reference evidence="14" key="1">
    <citation type="submission" date="2020-09" db="EMBL/GenBank/DDBJ databases">
        <title>Novel species of Mucilaginibacter isolated from a glacier on the Tibetan Plateau.</title>
        <authorList>
            <person name="Liu Q."/>
            <person name="Xin Y.-H."/>
        </authorList>
    </citation>
    <scope>NUCLEOTIDE SEQUENCE</scope>
    <source>
        <strain evidence="14">ZB1P21</strain>
    </source>
</reference>
<evidence type="ECO:0000256" key="3">
    <source>
        <dbReference type="ARBA" id="ARBA00022448"/>
    </source>
</evidence>
<keyword evidence="6 12" id="KW-0812">Transmembrane</keyword>
<evidence type="ECO:0000256" key="6">
    <source>
        <dbReference type="ARBA" id="ARBA00022692"/>
    </source>
</evidence>
<feature type="transmembrane region" description="Helical" evidence="12">
    <location>
        <begin position="255"/>
        <end position="270"/>
    </location>
</feature>
<keyword evidence="10 12" id="KW-0472">Membrane</keyword>
<comment type="subcellular location">
    <subcellularLocation>
        <location evidence="1">Cell membrane</location>
        <topology evidence="1">Multi-pass membrane protein</topology>
    </subcellularLocation>
</comment>
<dbReference type="GO" id="GO:0005886">
    <property type="term" value="C:plasma membrane"/>
    <property type="evidence" value="ECO:0007669"/>
    <property type="project" value="UniProtKB-SubCell"/>
</dbReference>
<protein>
    <submittedName>
        <fullName evidence="14">Sodium:proton antiporter</fullName>
    </submittedName>
</protein>
<feature type="transmembrane region" description="Helical" evidence="12">
    <location>
        <begin position="128"/>
        <end position="150"/>
    </location>
</feature>
<dbReference type="Gene3D" id="6.10.140.1330">
    <property type="match status" value="1"/>
</dbReference>
<evidence type="ECO:0000256" key="9">
    <source>
        <dbReference type="ARBA" id="ARBA00023065"/>
    </source>
</evidence>
<feature type="transmembrane region" description="Helical" evidence="12">
    <location>
        <begin position="31"/>
        <end position="50"/>
    </location>
</feature>
<dbReference type="GO" id="GO:0015385">
    <property type="term" value="F:sodium:proton antiporter activity"/>
    <property type="evidence" value="ECO:0007669"/>
    <property type="project" value="InterPro"/>
</dbReference>
<sequence length="431" mass="46579">MNTQEIISITIVLAALFAYINHRIIKWPPTIGIMALSLICSVILVALGNSKSLLSEKAIELANSVDFQDVLMNFMLSFLLFAGAIHIDAGKLKAERWPVLLLATIGILVSTCLVGGMTWLLFKFFGVPIPFIYCLLFGSLISPTDPIAVMGILKQANIPESLEVKIAGESLFNDGIAVVIFISIAQIARSPDGAFSIAAIGTLFFQEAIGGLAFGAALGYVGFLALRSINDYKVEVLITLAIVMGGYTLASHLHVSGPLAMVVAGIITGNKAREGGMSAETRDYLGKFWHLVDEILNAVLFLFIGLEMLIIKINTTVMIIGVISILIVILARWISVILPVLLLRYKIKFENNAIAILTWGGLRGGISVALALSLSTDMHRDELVLITYIIVVFSILVQGLTIGKLVKKLQGKNAVVNHKSLSNLFEIDMPS</sequence>
<dbReference type="InterPro" id="IPR006153">
    <property type="entry name" value="Cation/H_exchanger_TM"/>
</dbReference>
<feature type="transmembrane region" description="Helical" evidence="12">
    <location>
        <begin position="70"/>
        <end position="87"/>
    </location>
</feature>
<keyword evidence="9" id="KW-0406">Ion transport</keyword>
<evidence type="ECO:0000256" key="7">
    <source>
        <dbReference type="ARBA" id="ARBA00022989"/>
    </source>
</evidence>
<dbReference type="GO" id="GO:0051453">
    <property type="term" value="P:regulation of intracellular pH"/>
    <property type="evidence" value="ECO:0007669"/>
    <property type="project" value="TreeGrafter"/>
</dbReference>
<keyword evidence="3" id="KW-0813">Transport</keyword>
<feature type="transmembrane region" description="Helical" evidence="12">
    <location>
        <begin position="171"/>
        <end position="188"/>
    </location>
</feature>
<evidence type="ECO:0000256" key="10">
    <source>
        <dbReference type="ARBA" id="ARBA00023136"/>
    </source>
</evidence>
<dbReference type="RefSeq" id="WP_191162045.1">
    <property type="nucleotide sequence ID" value="NZ_JACWMX010000002.1"/>
</dbReference>
<comment type="similarity">
    <text evidence="2">Belongs to the monovalent cation:proton antiporter 1 (CPA1) transporter (TC 2.A.36) family.</text>
</comment>
<evidence type="ECO:0000256" key="5">
    <source>
        <dbReference type="ARBA" id="ARBA00022475"/>
    </source>
</evidence>
<feature type="transmembrane region" description="Helical" evidence="12">
    <location>
        <begin position="291"/>
        <end position="311"/>
    </location>
</feature>
<evidence type="ECO:0000313" key="14">
    <source>
        <dbReference type="EMBL" id="MBD1392789.1"/>
    </source>
</evidence>
<name>A0A926NIN1_9SPHI</name>
<evidence type="ECO:0000256" key="11">
    <source>
        <dbReference type="ARBA" id="ARBA00023201"/>
    </source>
</evidence>
<dbReference type="Proteomes" id="UP000619078">
    <property type="component" value="Unassembled WGS sequence"/>
</dbReference>
<evidence type="ECO:0000256" key="12">
    <source>
        <dbReference type="SAM" id="Phobius"/>
    </source>
</evidence>
<feature type="transmembrane region" description="Helical" evidence="12">
    <location>
        <begin position="354"/>
        <end position="373"/>
    </location>
</feature>
<evidence type="ECO:0000256" key="1">
    <source>
        <dbReference type="ARBA" id="ARBA00004651"/>
    </source>
</evidence>
<comment type="caution">
    <text evidence="14">The sequence shown here is derived from an EMBL/GenBank/DDBJ whole genome shotgun (WGS) entry which is preliminary data.</text>
</comment>
<evidence type="ECO:0000256" key="4">
    <source>
        <dbReference type="ARBA" id="ARBA00022449"/>
    </source>
</evidence>
<feature type="transmembrane region" description="Helical" evidence="12">
    <location>
        <begin position="385"/>
        <end position="403"/>
    </location>
</feature>
<feature type="transmembrane region" description="Helical" evidence="12">
    <location>
        <begin position="194"/>
        <end position="220"/>
    </location>
</feature>
<dbReference type="PANTHER" id="PTHR10110:SF195">
    <property type="entry name" value="NA(+)_H(+) ANTIPORTER NHAS2"/>
    <property type="match status" value="1"/>
</dbReference>
<dbReference type="AlphaFoldDB" id="A0A926NIN1"/>
<feature type="domain" description="Cation/H+ exchanger transmembrane" evidence="13">
    <location>
        <begin position="13"/>
        <end position="408"/>
    </location>
</feature>
<keyword evidence="5" id="KW-1003">Cell membrane</keyword>
<evidence type="ECO:0000259" key="13">
    <source>
        <dbReference type="Pfam" id="PF00999"/>
    </source>
</evidence>
<evidence type="ECO:0000256" key="2">
    <source>
        <dbReference type="ARBA" id="ARBA00007367"/>
    </source>
</evidence>
<dbReference type="GO" id="GO:0015386">
    <property type="term" value="F:potassium:proton antiporter activity"/>
    <property type="evidence" value="ECO:0007669"/>
    <property type="project" value="TreeGrafter"/>
</dbReference>
<evidence type="ECO:0000256" key="8">
    <source>
        <dbReference type="ARBA" id="ARBA00023053"/>
    </source>
</evidence>
<feature type="transmembrane region" description="Helical" evidence="12">
    <location>
        <begin position="99"/>
        <end position="122"/>
    </location>
</feature>
<feature type="transmembrane region" description="Helical" evidence="12">
    <location>
        <begin position="317"/>
        <end position="342"/>
    </location>
</feature>
<dbReference type="PANTHER" id="PTHR10110">
    <property type="entry name" value="SODIUM/HYDROGEN EXCHANGER"/>
    <property type="match status" value="1"/>
</dbReference>
<dbReference type="GO" id="GO:0098719">
    <property type="term" value="P:sodium ion import across plasma membrane"/>
    <property type="evidence" value="ECO:0007669"/>
    <property type="project" value="TreeGrafter"/>
</dbReference>
<keyword evidence="4" id="KW-0050">Antiport</keyword>
<dbReference type="InterPro" id="IPR018422">
    <property type="entry name" value="Cation/H_exchanger_CPA1"/>
</dbReference>
<feature type="transmembrane region" description="Helical" evidence="12">
    <location>
        <begin position="6"/>
        <end position="24"/>
    </location>
</feature>
<dbReference type="Pfam" id="PF00999">
    <property type="entry name" value="Na_H_Exchanger"/>
    <property type="match status" value="1"/>
</dbReference>
<gene>
    <name evidence="14" type="ORF">IDJ76_06760</name>
</gene>
<keyword evidence="15" id="KW-1185">Reference proteome</keyword>
<proteinExistence type="inferred from homology"/>
<evidence type="ECO:0000313" key="15">
    <source>
        <dbReference type="Proteomes" id="UP000619078"/>
    </source>
</evidence>
<accession>A0A926NIN1</accession>